<dbReference type="Pfam" id="PF00795">
    <property type="entry name" value="CN_hydrolase"/>
    <property type="match status" value="1"/>
</dbReference>
<dbReference type="SUPFAM" id="SSF56317">
    <property type="entry name" value="Carbon-nitrogen hydrolase"/>
    <property type="match status" value="1"/>
</dbReference>
<dbReference type="PANTHER" id="PTHR23088:SF50">
    <property type="entry name" value="HYDROLASE YHCX"/>
    <property type="match status" value="1"/>
</dbReference>
<feature type="domain" description="CN hydrolase" evidence="1">
    <location>
        <begin position="1"/>
        <end position="259"/>
    </location>
</feature>
<protein>
    <submittedName>
        <fullName evidence="2">Amidohydrolase</fullName>
    </submittedName>
</protein>
<evidence type="ECO:0000313" key="2">
    <source>
        <dbReference type="EMBL" id="MEX5729988.1"/>
    </source>
</evidence>
<sequence length="297" mass="31497">MRLAAAAWPVDWHDDWAGYEAKLTAWVTEAAGEGADLLVFPEYGAMELASLAGAAVAGQLEGSLRAVSDLVERTDALNARLAIAHEVHILGASAPVWAGERPVNRARLFTPDGATAAQDKQIMTRFEREDWNVVPGGPLRLFDTALGRIGVLICYDAEFPLLARALIEAGADILLVPSCTDTLAGYWRVRIAAMARALEGQCVVVQAPTVGAAPWCPAIDENVGAAAIYGPPDLGFPETGVLAEGPLNAPGWVYAQADRVAIARVRAGGAVRNLAHWAEQPPRAIPPNTADLRAFKP</sequence>
<dbReference type="InterPro" id="IPR036526">
    <property type="entry name" value="C-N_Hydrolase_sf"/>
</dbReference>
<accession>A0ABV3Y0A5</accession>
<dbReference type="Gene3D" id="3.60.110.10">
    <property type="entry name" value="Carbon-nitrogen hydrolase"/>
    <property type="match status" value="1"/>
</dbReference>
<comment type="caution">
    <text evidence="2">The sequence shown here is derived from an EMBL/GenBank/DDBJ whole genome shotgun (WGS) entry which is preliminary data.</text>
</comment>
<dbReference type="CDD" id="cd07574">
    <property type="entry name" value="nitrilase_Rim1_like"/>
    <property type="match status" value="1"/>
</dbReference>
<proteinExistence type="predicted"/>
<name>A0ABV3Y0A5_9RHOB</name>
<dbReference type="EMBL" id="JBEHHI010000003">
    <property type="protein sequence ID" value="MEX5729988.1"/>
    <property type="molecule type" value="Genomic_DNA"/>
</dbReference>
<dbReference type="PROSITE" id="PS50263">
    <property type="entry name" value="CN_HYDROLASE"/>
    <property type="match status" value="1"/>
</dbReference>
<organism evidence="2 3">
    <name type="scientific">Rhodovulum iodosum</name>
    <dbReference type="NCBI Taxonomy" id="68291"/>
    <lineage>
        <taxon>Bacteria</taxon>
        <taxon>Pseudomonadati</taxon>
        <taxon>Pseudomonadota</taxon>
        <taxon>Alphaproteobacteria</taxon>
        <taxon>Rhodobacterales</taxon>
        <taxon>Paracoccaceae</taxon>
        <taxon>Rhodovulum</taxon>
    </lineage>
</organism>
<dbReference type="InterPro" id="IPR003010">
    <property type="entry name" value="C-N_Hydrolase"/>
</dbReference>
<dbReference type="PANTHER" id="PTHR23088">
    <property type="entry name" value="NITRILASE-RELATED"/>
    <property type="match status" value="1"/>
</dbReference>
<keyword evidence="3" id="KW-1185">Reference proteome</keyword>
<gene>
    <name evidence="2" type="ORF">Ga0609869_003341</name>
</gene>
<reference evidence="2 3" key="1">
    <citation type="submission" date="2024-06" db="EMBL/GenBank/DDBJ databases">
        <title>Genome of Rhodovulum iodosum, a marine photoferrotroph.</title>
        <authorList>
            <person name="Bianchini G."/>
            <person name="Nikeleit V."/>
            <person name="Kappler A."/>
            <person name="Bryce C."/>
            <person name="Sanchez-Baracaldo P."/>
        </authorList>
    </citation>
    <scope>NUCLEOTIDE SEQUENCE [LARGE SCALE GENOMIC DNA]</scope>
    <source>
        <strain evidence="2 3">UT/N1</strain>
    </source>
</reference>
<dbReference type="Proteomes" id="UP001560019">
    <property type="component" value="Unassembled WGS sequence"/>
</dbReference>
<evidence type="ECO:0000313" key="3">
    <source>
        <dbReference type="Proteomes" id="UP001560019"/>
    </source>
</evidence>
<dbReference type="RefSeq" id="WP_125403643.1">
    <property type="nucleotide sequence ID" value="NZ_JBEHHI010000003.1"/>
</dbReference>
<evidence type="ECO:0000259" key="1">
    <source>
        <dbReference type="PROSITE" id="PS50263"/>
    </source>
</evidence>